<feature type="domain" description="Mutator-like transposase" evidence="3">
    <location>
        <begin position="89"/>
        <end position="256"/>
    </location>
</feature>
<keyword evidence="2" id="KW-0472">Membrane</keyword>
<keyword evidence="2" id="KW-1133">Transmembrane helix</keyword>
<evidence type="ECO:0000256" key="1">
    <source>
        <dbReference type="SAM" id="MobiDB-lite"/>
    </source>
</evidence>
<name>A0A151IA04_9HYME</name>
<dbReference type="Pfam" id="PF20700">
    <property type="entry name" value="Mutator"/>
    <property type="match status" value="1"/>
</dbReference>
<evidence type="ECO:0000259" key="3">
    <source>
        <dbReference type="Pfam" id="PF20700"/>
    </source>
</evidence>
<dbReference type="EMBL" id="KQ978258">
    <property type="protein sequence ID" value="KYM95878.1"/>
    <property type="molecule type" value="Genomic_DNA"/>
</dbReference>
<accession>A0A151IA04</accession>
<feature type="compositionally biased region" description="Basic and acidic residues" evidence="1">
    <location>
        <begin position="1"/>
        <end position="20"/>
    </location>
</feature>
<sequence>MPDSRDKTTREKRQSSGYRKDRPKRRKQSFNPKNVEIDESSFSASRKKIRVDQVTVPKANFVEYHILNFIKVFTIISDFVKYKTCNGDIKFAPIDTRGLGFKIAIMCNKCEQRDIPSCEYIQHSYEINRRFIFTMRMLGLGLASCTKFCGLMDMLAFLAQSTYDIILVKAVFDIFMKLAVNEEKELSGSENKNEFTISGDGTWKKRGYTSLFGVASLIGYYSGKIIDVVVKSAYCKMCESWAKKYPFTLSLLCFQAHTHLRFNLHSCPNSCGLSPLVNRFSKRVPGPQNW</sequence>
<evidence type="ECO:0000313" key="5">
    <source>
        <dbReference type="Proteomes" id="UP000078542"/>
    </source>
</evidence>
<reference evidence="4 5" key="1">
    <citation type="submission" date="2016-03" db="EMBL/GenBank/DDBJ databases">
        <title>Cyphomyrmex costatus WGS genome.</title>
        <authorList>
            <person name="Nygaard S."/>
            <person name="Hu H."/>
            <person name="Boomsma J."/>
            <person name="Zhang G."/>
        </authorList>
    </citation>
    <scope>NUCLEOTIDE SEQUENCE [LARGE SCALE GENOMIC DNA]</scope>
    <source>
        <strain evidence="4">MS0001</strain>
        <tissue evidence="4">Whole body</tissue>
    </source>
</reference>
<dbReference type="InterPro" id="IPR049012">
    <property type="entry name" value="Mutator_transp_dom"/>
</dbReference>
<proteinExistence type="predicted"/>
<gene>
    <name evidence="4" type="ORF">ALC62_13471</name>
</gene>
<keyword evidence="5" id="KW-1185">Reference proteome</keyword>
<organism evidence="4 5">
    <name type="scientific">Cyphomyrmex costatus</name>
    <dbReference type="NCBI Taxonomy" id="456900"/>
    <lineage>
        <taxon>Eukaryota</taxon>
        <taxon>Metazoa</taxon>
        <taxon>Ecdysozoa</taxon>
        <taxon>Arthropoda</taxon>
        <taxon>Hexapoda</taxon>
        <taxon>Insecta</taxon>
        <taxon>Pterygota</taxon>
        <taxon>Neoptera</taxon>
        <taxon>Endopterygota</taxon>
        <taxon>Hymenoptera</taxon>
        <taxon>Apocrita</taxon>
        <taxon>Aculeata</taxon>
        <taxon>Formicoidea</taxon>
        <taxon>Formicidae</taxon>
        <taxon>Myrmicinae</taxon>
        <taxon>Cyphomyrmex</taxon>
    </lineage>
</organism>
<evidence type="ECO:0000256" key="2">
    <source>
        <dbReference type="SAM" id="Phobius"/>
    </source>
</evidence>
<protein>
    <recommendedName>
        <fullName evidence="3">Mutator-like transposase domain-containing protein</fullName>
    </recommendedName>
</protein>
<dbReference type="Proteomes" id="UP000078542">
    <property type="component" value="Unassembled WGS sequence"/>
</dbReference>
<dbReference type="AlphaFoldDB" id="A0A151IA04"/>
<keyword evidence="2" id="KW-0812">Transmembrane</keyword>
<feature type="region of interest" description="Disordered" evidence="1">
    <location>
        <begin position="1"/>
        <end position="33"/>
    </location>
</feature>
<evidence type="ECO:0000313" key="4">
    <source>
        <dbReference type="EMBL" id="KYM95878.1"/>
    </source>
</evidence>
<feature type="transmembrane region" description="Helical" evidence="2">
    <location>
        <begin position="137"/>
        <end position="159"/>
    </location>
</feature>